<name>A0A076MVX6_AMYME</name>
<evidence type="ECO:0000313" key="2">
    <source>
        <dbReference type="Proteomes" id="UP000062973"/>
    </source>
</evidence>
<dbReference type="HOGENOM" id="CLU_049286_0_0_11"/>
<dbReference type="PANTHER" id="PTHR12631">
    <property type="entry name" value="ALPHA-L-IDURONIDASE"/>
    <property type="match status" value="1"/>
</dbReference>
<dbReference type="Gene3D" id="3.20.20.80">
    <property type="entry name" value="Glycosidases"/>
    <property type="match status" value="1"/>
</dbReference>
<reference evidence="1 2" key="1">
    <citation type="submission" date="2014-07" db="EMBL/GenBank/DDBJ databases">
        <title>Whole Genome Sequence of the Amycolatopsis methanolica 239.</title>
        <authorList>
            <person name="Tang B."/>
        </authorList>
    </citation>
    <scope>NUCLEOTIDE SEQUENCE [LARGE SCALE GENOMIC DNA]</scope>
    <source>
        <strain evidence="1 2">239</strain>
    </source>
</reference>
<dbReference type="STRING" id="1068978.AMETH_2853"/>
<evidence type="ECO:0008006" key="3">
    <source>
        <dbReference type="Google" id="ProtNLM"/>
    </source>
</evidence>
<evidence type="ECO:0000313" key="1">
    <source>
        <dbReference type="EMBL" id="AIJ22945.1"/>
    </source>
</evidence>
<dbReference type="PATRIC" id="fig|1068978.7.peg.3047"/>
<dbReference type="Proteomes" id="UP000062973">
    <property type="component" value="Chromosome"/>
</dbReference>
<dbReference type="EMBL" id="CP009110">
    <property type="protein sequence ID" value="AIJ22945.1"/>
    <property type="molecule type" value="Genomic_DNA"/>
</dbReference>
<proteinExistence type="predicted"/>
<dbReference type="PANTHER" id="PTHR12631:SF10">
    <property type="entry name" value="BETA-XYLOSIDASE-LIKE PROTEIN-RELATED"/>
    <property type="match status" value="1"/>
</dbReference>
<dbReference type="AlphaFoldDB" id="A0A076MVX6"/>
<organism evidence="1 2">
    <name type="scientific">Amycolatopsis methanolica 239</name>
    <dbReference type="NCBI Taxonomy" id="1068978"/>
    <lineage>
        <taxon>Bacteria</taxon>
        <taxon>Bacillati</taxon>
        <taxon>Actinomycetota</taxon>
        <taxon>Actinomycetes</taxon>
        <taxon>Pseudonocardiales</taxon>
        <taxon>Pseudonocardiaceae</taxon>
        <taxon>Amycolatopsis</taxon>
        <taxon>Amycolatopsis methanolica group</taxon>
    </lineage>
</organism>
<dbReference type="SUPFAM" id="SSF51445">
    <property type="entry name" value="(Trans)glycosidases"/>
    <property type="match status" value="1"/>
</dbReference>
<dbReference type="KEGG" id="amq:AMETH_2853"/>
<sequence length="449" mass="48099">MLARVGILAMVALLVAGLFGGWPPADRDAPPAPPAVTLLPGAGDGLVLGVTHAQYSLDSWLTPGQRTSGEQILGATPMLQNQHIMGFGVGNPEPAPGSFDWSRLDERMDLIERTGGTPVITLCCAPDWMKGGAPGTTDWDDLATAPLPAHFDDFARLSATVAKRYPQVRYFQVWNELKGFWDAEAGAWDAKGYTDLYNQVYDAVKAVRPDALIGGPYVVLNTWSSAAATDHPSEMRGPYGVVDQRSLDVVEYWNQHKHGADFVALDASTGTRDKGLITTPDKASQLYADATRWAHSLTGLPVWWSEFYPETAPPPTGTRTTAESAENPVPLDQARAVATLDAVARAAEAGAATMLLWQPEASDDLPYAALWSAARPGAEVLRPTSLTAAWTWLAPRLREGLVDVQRPADVLQFSAPGGEVVVNPRPESGLVRSGGLSVRVPPLAIRLPG</sequence>
<protein>
    <recommendedName>
        <fullName evidence="3">Xylan 1,4-beta-xylosidase</fullName>
    </recommendedName>
</protein>
<dbReference type="GO" id="GO:0004553">
    <property type="term" value="F:hydrolase activity, hydrolyzing O-glycosyl compounds"/>
    <property type="evidence" value="ECO:0007669"/>
    <property type="project" value="TreeGrafter"/>
</dbReference>
<gene>
    <name evidence="1" type="ORF">AMETH_2853</name>
</gene>
<dbReference type="eggNOG" id="COG3664">
    <property type="taxonomic scope" value="Bacteria"/>
</dbReference>
<dbReference type="OrthoDB" id="3500494at2"/>
<accession>A0A076MVX6</accession>
<dbReference type="InterPro" id="IPR051923">
    <property type="entry name" value="Glycosyl_Hydrolase_39"/>
</dbReference>
<keyword evidence="2" id="KW-1185">Reference proteome</keyword>
<dbReference type="RefSeq" id="WP_017987942.1">
    <property type="nucleotide sequence ID" value="NZ_CP009110.1"/>
</dbReference>
<dbReference type="InterPro" id="IPR017853">
    <property type="entry name" value="GH"/>
</dbReference>